<dbReference type="NCBIfam" id="TIGR02443">
    <property type="entry name" value="YheV family putative zinc ribbon protein"/>
    <property type="match status" value="1"/>
</dbReference>
<dbReference type="Proteomes" id="UP001178148">
    <property type="component" value="Unassembled WGS sequence"/>
</dbReference>
<comment type="caution">
    <text evidence="1">The sequence shown here is derived from an EMBL/GenBank/DDBJ whole genome shotgun (WGS) entry which is preliminary data.</text>
</comment>
<dbReference type="AlphaFoldDB" id="A0AA90STQ4"/>
<dbReference type="EMBL" id="JASXSV010000022">
    <property type="protein sequence ID" value="MDP0589860.1"/>
    <property type="molecule type" value="Genomic_DNA"/>
</dbReference>
<sequence length="82" mass="9213">MLKRFIAGAVCPSCGVMDTIRIFTDGVLKHRECVACHYSDEIRSEQGPNHELPKTRIDSEEITLNKGVDVIRIIDKPVNNSM</sequence>
<protein>
    <submittedName>
        <fullName evidence="1">YheV family putative zinc ribbon protein</fullName>
    </submittedName>
</protein>
<evidence type="ECO:0000313" key="2">
    <source>
        <dbReference type="Proteomes" id="UP001178148"/>
    </source>
</evidence>
<keyword evidence="2" id="KW-1185">Reference proteome</keyword>
<dbReference type="Pfam" id="PF09526">
    <property type="entry name" value="DUF2387"/>
    <property type="match status" value="1"/>
</dbReference>
<gene>
    <name evidence="1" type="ORF">QS748_12000</name>
</gene>
<organism evidence="1 2">
    <name type="scientific">Candidatus Endonucleibacter bathymodioli</name>
    <dbReference type="NCBI Taxonomy" id="539814"/>
    <lineage>
        <taxon>Bacteria</taxon>
        <taxon>Pseudomonadati</taxon>
        <taxon>Pseudomonadota</taxon>
        <taxon>Gammaproteobacteria</taxon>
        <taxon>Oceanospirillales</taxon>
        <taxon>Endozoicomonadaceae</taxon>
        <taxon>Candidatus Endonucleibacter</taxon>
    </lineage>
</organism>
<evidence type="ECO:0000313" key="1">
    <source>
        <dbReference type="EMBL" id="MDP0589860.1"/>
    </source>
</evidence>
<accession>A0AA90STQ4</accession>
<dbReference type="InterPro" id="IPR012658">
    <property type="entry name" value="YheV"/>
</dbReference>
<name>A0AA90STQ4_9GAMM</name>
<proteinExistence type="predicted"/>
<reference evidence="1 2" key="1">
    <citation type="journal article" date="2023" name="bioRxiv">
        <title>An intranuclear bacterial parasite of deep-sea mussels expresses apoptosis inhibitors acquired from its host.</title>
        <authorList>
            <person name="Gonzalez Porras M.A."/>
            <person name="Assie A."/>
            <person name="Tietjen M."/>
            <person name="Violette M."/>
            <person name="Kleiner M."/>
            <person name="Gruber-Vodicka H."/>
            <person name="Dubilier N."/>
            <person name="Leisch N."/>
        </authorList>
    </citation>
    <scope>NUCLEOTIDE SEQUENCE [LARGE SCALE GENOMIC DNA]</scope>
    <source>
        <strain evidence="1">IAP13</strain>
    </source>
</reference>